<evidence type="ECO:0000313" key="17">
    <source>
        <dbReference type="Proteomes" id="UP000005435"/>
    </source>
</evidence>
<dbReference type="SMART" id="SM00387">
    <property type="entry name" value="HATPase_c"/>
    <property type="match status" value="1"/>
</dbReference>
<evidence type="ECO:0000256" key="13">
    <source>
        <dbReference type="ARBA" id="ARBA00023136"/>
    </source>
</evidence>
<gene>
    <name evidence="16" type="ordered locus">Clocl_2051</name>
</gene>
<evidence type="ECO:0000256" key="6">
    <source>
        <dbReference type="ARBA" id="ARBA00022679"/>
    </source>
</evidence>
<keyword evidence="6" id="KW-0808">Transferase</keyword>
<evidence type="ECO:0000256" key="7">
    <source>
        <dbReference type="ARBA" id="ARBA00022692"/>
    </source>
</evidence>
<dbReference type="GO" id="GO:0000155">
    <property type="term" value="F:phosphorelay sensor kinase activity"/>
    <property type="evidence" value="ECO:0007669"/>
    <property type="project" value="InterPro"/>
</dbReference>
<keyword evidence="17" id="KW-1185">Reference proteome</keyword>
<dbReference type="Proteomes" id="UP000005435">
    <property type="component" value="Chromosome"/>
</dbReference>
<dbReference type="STRING" id="720554.Clocl_2051"/>
<evidence type="ECO:0000256" key="11">
    <source>
        <dbReference type="ARBA" id="ARBA00022989"/>
    </source>
</evidence>
<evidence type="ECO:0000256" key="3">
    <source>
        <dbReference type="ARBA" id="ARBA00012438"/>
    </source>
</evidence>
<dbReference type="Gene3D" id="1.10.287.130">
    <property type="match status" value="1"/>
</dbReference>
<keyword evidence="4" id="KW-1003">Cell membrane</keyword>
<evidence type="ECO:0000256" key="10">
    <source>
        <dbReference type="ARBA" id="ARBA00022840"/>
    </source>
</evidence>
<evidence type="ECO:0000256" key="2">
    <source>
        <dbReference type="ARBA" id="ARBA00004651"/>
    </source>
</evidence>
<evidence type="ECO:0000256" key="1">
    <source>
        <dbReference type="ARBA" id="ARBA00000085"/>
    </source>
</evidence>
<dbReference type="CDD" id="cd00082">
    <property type="entry name" value="HisKA"/>
    <property type="match status" value="1"/>
</dbReference>
<comment type="catalytic activity">
    <reaction evidence="1">
        <text>ATP + protein L-histidine = ADP + protein N-phospho-L-histidine.</text>
        <dbReference type="EC" id="2.7.13.3"/>
    </reaction>
</comment>
<evidence type="ECO:0000256" key="12">
    <source>
        <dbReference type="ARBA" id="ARBA00023012"/>
    </source>
</evidence>
<dbReference type="PANTHER" id="PTHR45528:SF1">
    <property type="entry name" value="SENSOR HISTIDINE KINASE CPXA"/>
    <property type="match status" value="1"/>
</dbReference>
<dbReference type="SUPFAM" id="SSF47384">
    <property type="entry name" value="Homodimeric domain of signal transducing histidine kinase"/>
    <property type="match status" value="1"/>
</dbReference>
<evidence type="ECO:0000259" key="15">
    <source>
        <dbReference type="PROSITE" id="PS50109"/>
    </source>
</evidence>
<dbReference type="PANTHER" id="PTHR45528">
    <property type="entry name" value="SENSOR HISTIDINE KINASE CPXA"/>
    <property type="match status" value="1"/>
</dbReference>
<keyword evidence="13 14" id="KW-0472">Membrane</keyword>
<dbReference type="InterPro" id="IPR003594">
    <property type="entry name" value="HATPase_dom"/>
</dbReference>
<comment type="subcellular location">
    <subcellularLocation>
        <location evidence="2">Cell membrane</location>
        <topology evidence="2">Multi-pass membrane protein</topology>
    </subcellularLocation>
</comment>
<dbReference type="InterPro" id="IPR050398">
    <property type="entry name" value="HssS/ArlS-like"/>
</dbReference>
<dbReference type="PRINTS" id="PR00344">
    <property type="entry name" value="BCTRLSENSOR"/>
</dbReference>
<organism evidence="16 17">
    <name type="scientific">Acetivibrio clariflavus (strain DSM 19732 / NBRC 101661 / EBR45)</name>
    <name type="common">Clostridium clariflavum</name>
    <dbReference type="NCBI Taxonomy" id="720554"/>
    <lineage>
        <taxon>Bacteria</taxon>
        <taxon>Bacillati</taxon>
        <taxon>Bacillota</taxon>
        <taxon>Clostridia</taxon>
        <taxon>Eubacteriales</taxon>
        <taxon>Oscillospiraceae</taxon>
        <taxon>Acetivibrio</taxon>
    </lineage>
</organism>
<dbReference type="GO" id="GO:0005886">
    <property type="term" value="C:plasma membrane"/>
    <property type="evidence" value="ECO:0007669"/>
    <property type="project" value="UniProtKB-SubCell"/>
</dbReference>
<keyword evidence="12" id="KW-0902">Two-component regulatory system</keyword>
<dbReference type="Gene3D" id="3.30.565.10">
    <property type="entry name" value="Histidine kinase-like ATPase, C-terminal domain"/>
    <property type="match status" value="1"/>
</dbReference>
<dbReference type="EMBL" id="CP003065">
    <property type="protein sequence ID" value="AEV68649.1"/>
    <property type="molecule type" value="Genomic_DNA"/>
</dbReference>
<feature type="domain" description="Histidine kinase" evidence="15">
    <location>
        <begin position="106"/>
        <end position="319"/>
    </location>
</feature>
<dbReference type="InterPro" id="IPR003661">
    <property type="entry name" value="HisK_dim/P_dom"/>
</dbReference>
<dbReference type="eggNOG" id="COG2205">
    <property type="taxonomic scope" value="Bacteria"/>
</dbReference>
<dbReference type="Gene3D" id="6.10.340.10">
    <property type="match status" value="1"/>
</dbReference>
<dbReference type="CDD" id="cd00075">
    <property type="entry name" value="HATPase"/>
    <property type="match status" value="1"/>
</dbReference>
<dbReference type="SMART" id="SM00388">
    <property type="entry name" value="HisKA"/>
    <property type="match status" value="1"/>
</dbReference>
<dbReference type="KEGG" id="ccl:Clocl_2051"/>
<dbReference type="InterPro" id="IPR036097">
    <property type="entry name" value="HisK_dim/P_sf"/>
</dbReference>
<keyword evidence="10" id="KW-0067">ATP-binding</keyword>
<proteinExistence type="predicted"/>
<dbReference type="AlphaFoldDB" id="G8LW45"/>
<name>G8LW45_ACECE</name>
<keyword evidence="5" id="KW-0597">Phosphoprotein</keyword>
<evidence type="ECO:0000313" key="16">
    <source>
        <dbReference type="EMBL" id="AEV68649.1"/>
    </source>
</evidence>
<dbReference type="EC" id="2.7.13.3" evidence="3"/>
<evidence type="ECO:0000256" key="5">
    <source>
        <dbReference type="ARBA" id="ARBA00022553"/>
    </source>
</evidence>
<dbReference type="InterPro" id="IPR036890">
    <property type="entry name" value="HATPase_C_sf"/>
</dbReference>
<evidence type="ECO:0000256" key="9">
    <source>
        <dbReference type="ARBA" id="ARBA00022777"/>
    </source>
</evidence>
<dbReference type="SUPFAM" id="SSF55874">
    <property type="entry name" value="ATPase domain of HSP90 chaperone/DNA topoisomerase II/histidine kinase"/>
    <property type="match status" value="1"/>
</dbReference>
<keyword evidence="7 14" id="KW-0812">Transmembrane</keyword>
<dbReference type="GO" id="GO:0005524">
    <property type="term" value="F:ATP binding"/>
    <property type="evidence" value="ECO:0007669"/>
    <property type="project" value="UniProtKB-KW"/>
</dbReference>
<reference evidence="16 17" key="2">
    <citation type="journal article" date="2012" name="Stand. Genomic Sci.">
        <title>Complete Genome Sequence of Clostridium clariflavum DSM 19732.</title>
        <authorList>
            <person name="Izquierdo J.A."/>
            <person name="Goodwin L."/>
            <person name="Davenport K.W."/>
            <person name="Teshima H."/>
            <person name="Bruce D."/>
            <person name="Detter C."/>
            <person name="Tapia R."/>
            <person name="Han S."/>
            <person name="Land M."/>
            <person name="Hauser L."/>
            <person name="Jeffries C.D."/>
            <person name="Han J."/>
            <person name="Pitluck S."/>
            <person name="Nolan M."/>
            <person name="Chen A."/>
            <person name="Huntemann M."/>
            <person name="Mavromatis K."/>
            <person name="Mikhailova N."/>
            <person name="Liolios K."/>
            <person name="Woyke T."/>
            <person name="Lynd L.R."/>
        </authorList>
    </citation>
    <scope>NUCLEOTIDE SEQUENCE [LARGE SCALE GENOMIC DNA]</scope>
    <source>
        <strain evidence="17">DSM 19732 / NBRC 101661 / EBR45</strain>
    </source>
</reference>
<evidence type="ECO:0000256" key="8">
    <source>
        <dbReference type="ARBA" id="ARBA00022741"/>
    </source>
</evidence>
<reference evidence="17" key="1">
    <citation type="submission" date="2011-12" db="EMBL/GenBank/DDBJ databases">
        <title>Complete sequence of Clostridium clariflavum DSM 19732.</title>
        <authorList>
            <consortium name="US DOE Joint Genome Institute"/>
            <person name="Lucas S."/>
            <person name="Han J."/>
            <person name="Lapidus A."/>
            <person name="Cheng J.-F."/>
            <person name="Goodwin L."/>
            <person name="Pitluck S."/>
            <person name="Peters L."/>
            <person name="Teshima H."/>
            <person name="Detter J.C."/>
            <person name="Han C."/>
            <person name="Tapia R."/>
            <person name="Land M."/>
            <person name="Hauser L."/>
            <person name="Kyrpides N."/>
            <person name="Ivanova N."/>
            <person name="Pagani I."/>
            <person name="Kitzmiller T."/>
            <person name="Lynd L."/>
            <person name="Izquierdo J."/>
            <person name="Woyke T."/>
        </authorList>
    </citation>
    <scope>NUCLEOTIDE SEQUENCE [LARGE SCALE GENOMIC DNA]</scope>
    <source>
        <strain evidence="17">DSM 19732 / NBRC 101661 / EBR45</strain>
    </source>
</reference>
<keyword evidence="9 16" id="KW-0418">Kinase</keyword>
<sequence length="320" mass="36075" precursor="true">MVVISVIATIGAYFYVTAAAFFTMLTALLLITCTLLFTAWRYREIAKLSSYIRKISSGDYSLDLRDNREGELSVLKNDIYKVTLKLAEQSSLLQQDKVQLTNAIADISHQLKTPLTSMMVMTDLLKDAKLDEEKRTEFTNSISRQLERIEWLISSLLKVSKIDAGTVRFKQEVISVISLVKKALEPVLIPMDIKEHTLTIEGEETVTCRCDLNWTAEALTNILKNCVEHTPQGGRIVIAFQENPLYTEIRIRDDGSGIAKEDLPNIFKRFYKGKNSSDDSVGIGLNLSYSIITAQMGDIEVKSKEGEGTDFIVKFYKHII</sequence>
<dbReference type="InterPro" id="IPR005467">
    <property type="entry name" value="His_kinase_dom"/>
</dbReference>
<dbReference type="PROSITE" id="PS50109">
    <property type="entry name" value="HIS_KIN"/>
    <property type="match status" value="1"/>
</dbReference>
<accession>G8LW45</accession>
<dbReference type="Pfam" id="PF02518">
    <property type="entry name" value="HATPase_c"/>
    <property type="match status" value="1"/>
</dbReference>
<protein>
    <recommendedName>
        <fullName evidence="3">histidine kinase</fullName>
        <ecNumber evidence="3">2.7.13.3</ecNumber>
    </recommendedName>
</protein>
<dbReference type="HOGENOM" id="CLU_000445_89_3_9"/>
<keyword evidence="11 14" id="KW-1133">Transmembrane helix</keyword>
<evidence type="ECO:0000256" key="4">
    <source>
        <dbReference type="ARBA" id="ARBA00022475"/>
    </source>
</evidence>
<feature type="transmembrane region" description="Helical" evidence="14">
    <location>
        <begin position="12"/>
        <end position="40"/>
    </location>
</feature>
<evidence type="ECO:0000256" key="14">
    <source>
        <dbReference type="SAM" id="Phobius"/>
    </source>
</evidence>
<dbReference type="InterPro" id="IPR004358">
    <property type="entry name" value="Sig_transdc_His_kin-like_C"/>
</dbReference>
<dbReference type="Pfam" id="PF00512">
    <property type="entry name" value="HisKA"/>
    <property type="match status" value="1"/>
</dbReference>
<keyword evidence="8" id="KW-0547">Nucleotide-binding</keyword>